<evidence type="ECO:0000313" key="3">
    <source>
        <dbReference type="Proteomes" id="UP001209878"/>
    </source>
</evidence>
<evidence type="ECO:0000313" key="2">
    <source>
        <dbReference type="EMBL" id="KAK2190720.1"/>
    </source>
</evidence>
<gene>
    <name evidence="2" type="ORF">NP493_73g05064</name>
</gene>
<comment type="caution">
    <text evidence="2">The sequence shown here is derived from an EMBL/GenBank/DDBJ whole genome shotgun (WGS) entry which is preliminary data.</text>
</comment>
<feature type="region of interest" description="Disordered" evidence="1">
    <location>
        <begin position="108"/>
        <end position="191"/>
    </location>
</feature>
<organism evidence="2 3">
    <name type="scientific">Ridgeia piscesae</name>
    <name type="common">Tubeworm</name>
    <dbReference type="NCBI Taxonomy" id="27915"/>
    <lineage>
        <taxon>Eukaryota</taxon>
        <taxon>Metazoa</taxon>
        <taxon>Spiralia</taxon>
        <taxon>Lophotrochozoa</taxon>
        <taxon>Annelida</taxon>
        <taxon>Polychaeta</taxon>
        <taxon>Sedentaria</taxon>
        <taxon>Canalipalpata</taxon>
        <taxon>Sabellida</taxon>
        <taxon>Siboglinidae</taxon>
        <taxon>Ridgeia</taxon>
    </lineage>
</organism>
<evidence type="ECO:0000256" key="1">
    <source>
        <dbReference type="SAM" id="MobiDB-lite"/>
    </source>
</evidence>
<dbReference type="Proteomes" id="UP001209878">
    <property type="component" value="Unassembled WGS sequence"/>
</dbReference>
<dbReference type="EMBL" id="JAODUO010000071">
    <property type="protein sequence ID" value="KAK2190720.1"/>
    <property type="molecule type" value="Genomic_DNA"/>
</dbReference>
<sequence>MALRLDHPLTSVIRDVDIQPRKTEDVPGNFIALNMRLVFDDTRSLFPASVYSQKIKKLNRWRSLYSSDFMPQMTKPEFQMTHIIRPIDKLFLEEAPPNIFNTWRVPERVTESRASQKAETRSPVKKLSRQGTVTPAVKTSTQFPQIGSRASDRRSKHSSSSAVPAPTPRAVPRSPVRASASPRLPTQGNNRLVSPERVMPRRSKSNRVKQMLEEYHGQSTARLTSLVQQLKHASDSDRRLVEKALRLVSRGEAESQTIKAWLQNATDADRQVALGVFKAMSENKVEGEEKDAVQRLIEELKGAQTQRSSDAGGRKAAADPEAYDPRMRYIRLLTPATRKNKWMHQTWHHLPTPREHKYENRSSMYTQPHKPTPHHFVIHPDWG</sequence>
<feature type="compositionally biased region" description="Polar residues" evidence="1">
    <location>
        <begin position="129"/>
        <end position="145"/>
    </location>
</feature>
<feature type="compositionally biased region" description="Low complexity" evidence="1">
    <location>
        <begin position="158"/>
        <end position="185"/>
    </location>
</feature>
<name>A0AAD9UIM2_RIDPI</name>
<protein>
    <submittedName>
        <fullName evidence="2">Uncharacterized protein</fullName>
    </submittedName>
</protein>
<dbReference type="AlphaFoldDB" id="A0AAD9UIM2"/>
<reference evidence="2" key="1">
    <citation type="journal article" date="2023" name="Mol. Biol. Evol.">
        <title>Third-Generation Sequencing Reveals the Adaptive Role of the Epigenome in Three Deep-Sea Polychaetes.</title>
        <authorList>
            <person name="Perez M."/>
            <person name="Aroh O."/>
            <person name="Sun Y."/>
            <person name="Lan Y."/>
            <person name="Juniper S.K."/>
            <person name="Young C.R."/>
            <person name="Angers B."/>
            <person name="Qian P.Y."/>
        </authorList>
    </citation>
    <scope>NUCLEOTIDE SEQUENCE</scope>
    <source>
        <strain evidence="2">R07B-5</strain>
    </source>
</reference>
<feature type="compositionally biased region" description="Basic and acidic residues" evidence="1">
    <location>
        <begin position="108"/>
        <end position="122"/>
    </location>
</feature>
<keyword evidence="3" id="KW-1185">Reference proteome</keyword>
<proteinExistence type="predicted"/>
<accession>A0AAD9UIM2</accession>